<feature type="domain" description="PRD" evidence="2">
    <location>
        <begin position="65"/>
        <end position="168"/>
    </location>
</feature>
<evidence type="ECO:0000259" key="2">
    <source>
        <dbReference type="PROSITE" id="PS51372"/>
    </source>
</evidence>
<dbReference type="PANTHER" id="PTHR30185:SF15">
    <property type="entry name" value="CRYPTIC BETA-GLUCOSIDE BGL OPERON ANTITERMINATOR"/>
    <property type="match status" value="1"/>
</dbReference>
<accession>A0ABT9Y520</accession>
<keyword evidence="4" id="KW-1185">Reference proteome</keyword>
<sequence>MLIKKILNNNVILSKNTDGQEIVAMGCGIAFKKRIGDFIDDSMIDKVYTLSDHEMMEKLKKLLADLSIEYVEISNEIIELAESKLRKNLNEGIYISLTDHIHMAVQRFKNGNIVRNMMIWEIQRFYPEEFRIGREAVLKLNKKFAINMAEDEAGFIALHMDWLAAQKR</sequence>
<dbReference type="InterPro" id="IPR036634">
    <property type="entry name" value="PRD_sf"/>
</dbReference>
<dbReference type="Gene3D" id="1.10.1790.10">
    <property type="entry name" value="PRD domain"/>
    <property type="match status" value="1"/>
</dbReference>
<proteinExistence type="predicted"/>
<dbReference type="InterPro" id="IPR011608">
    <property type="entry name" value="PRD"/>
</dbReference>
<dbReference type="SUPFAM" id="SSF50151">
    <property type="entry name" value="SacY-like RNA-binding domain"/>
    <property type="match status" value="1"/>
</dbReference>
<reference evidence="3 4" key="1">
    <citation type="submission" date="2023-07" db="EMBL/GenBank/DDBJ databases">
        <title>Genomic Encyclopedia of Type Strains, Phase IV (KMG-IV): sequencing the most valuable type-strain genomes for metagenomic binning, comparative biology and taxonomic classification.</title>
        <authorList>
            <person name="Goeker M."/>
        </authorList>
    </citation>
    <scope>NUCLEOTIDE SEQUENCE [LARGE SCALE GENOMIC DNA]</scope>
    <source>
        <strain evidence="3 4">DSM 16980</strain>
    </source>
</reference>
<dbReference type="PANTHER" id="PTHR30185">
    <property type="entry name" value="CRYPTIC BETA-GLUCOSIDE BGL OPERON ANTITERMINATOR"/>
    <property type="match status" value="1"/>
</dbReference>
<dbReference type="RefSeq" id="WP_196605727.1">
    <property type="nucleotide sequence ID" value="NZ_CP116940.1"/>
</dbReference>
<dbReference type="SUPFAM" id="SSF63520">
    <property type="entry name" value="PTS-regulatory domain, PRD"/>
    <property type="match status" value="1"/>
</dbReference>
<protein>
    <submittedName>
        <fullName evidence="3">Transcriptional antiterminator</fullName>
    </submittedName>
</protein>
<dbReference type="PROSITE" id="PS51372">
    <property type="entry name" value="PRD_2"/>
    <property type="match status" value="1"/>
</dbReference>
<keyword evidence="1" id="KW-0677">Repeat</keyword>
<dbReference type="Pfam" id="PF00874">
    <property type="entry name" value="PRD"/>
    <property type="match status" value="1"/>
</dbReference>
<dbReference type="InterPro" id="IPR050661">
    <property type="entry name" value="BglG_antiterminators"/>
</dbReference>
<dbReference type="EMBL" id="JAUSUE010000003">
    <property type="protein sequence ID" value="MDQ0202928.1"/>
    <property type="molecule type" value="Genomic_DNA"/>
</dbReference>
<evidence type="ECO:0000313" key="3">
    <source>
        <dbReference type="EMBL" id="MDQ0202928.1"/>
    </source>
</evidence>
<dbReference type="SMART" id="SM01061">
    <property type="entry name" value="CAT_RBD"/>
    <property type="match status" value="1"/>
</dbReference>
<evidence type="ECO:0000256" key="1">
    <source>
        <dbReference type="ARBA" id="ARBA00022737"/>
    </source>
</evidence>
<comment type="caution">
    <text evidence="3">The sequence shown here is derived from an EMBL/GenBank/DDBJ whole genome shotgun (WGS) entry which is preliminary data.</text>
</comment>
<dbReference type="Gene3D" id="2.30.24.10">
    <property type="entry name" value="CAT RNA-binding domain"/>
    <property type="match status" value="1"/>
</dbReference>
<dbReference type="Proteomes" id="UP001239167">
    <property type="component" value="Unassembled WGS sequence"/>
</dbReference>
<dbReference type="Pfam" id="PF03123">
    <property type="entry name" value="CAT_RBD"/>
    <property type="match status" value="1"/>
</dbReference>
<dbReference type="InterPro" id="IPR004341">
    <property type="entry name" value="CAT_RNA-bd_dom"/>
</dbReference>
<organism evidence="3 4">
    <name type="scientific">Pectinatus haikarae</name>
    <dbReference type="NCBI Taxonomy" id="349096"/>
    <lineage>
        <taxon>Bacteria</taxon>
        <taxon>Bacillati</taxon>
        <taxon>Bacillota</taxon>
        <taxon>Negativicutes</taxon>
        <taxon>Selenomonadales</taxon>
        <taxon>Selenomonadaceae</taxon>
        <taxon>Pectinatus</taxon>
    </lineage>
</organism>
<dbReference type="InterPro" id="IPR036650">
    <property type="entry name" value="CAT_RNA-bd_dom_sf"/>
</dbReference>
<name>A0ABT9Y520_9FIRM</name>
<gene>
    <name evidence="3" type="ORF">J2S01_000624</name>
</gene>
<evidence type="ECO:0000313" key="4">
    <source>
        <dbReference type="Proteomes" id="UP001239167"/>
    </source>
</evidence>